<evidence type="ECO:0000313" key="1">
    <source>
        <dbReference type="EMBL" id="GAA0863835.1"/>
    </source>
</evidence>
<gene>
    <name evidence="1" type="ORF">GCM10009115_15890</name>
</gene>
<proteinExistence type="predicted"/>
<accession>A0ABP3XGX5</accession>
<sequence length="103" mass="11500">MGEAAALQAFIGNKMARPIEEQDAQMFVGERPHGCDEIVSEFRIVQIDPPRIEPAAHRCEHRAPRAEEQVDHRCVVAENAGQGFGRLGPDPLEAVKLFEKRAR</sequence>
<comment type="caution">
    <text evidence="1">The sequence shown here is derived from an EMBL/GenBank/DDBJ whole genome shotgun (WGS) entry which is preliminary data.</text>
</comment>
<name>A0ABP3XGX5_9SPHN</name>
<dbReference type="Proteomes" id="UP001500738">
    <property type="component" value="Unassembled WGS sequence"/>
</dbReference>
<organism evidence="1 2">
    <name type="scientific">Sphingopyxis soli</name>
    <dbReference type="NCBI Taxonomy" id="592051"/>
    <lineage>
        <taxon>Bacteria</taxon>
        <taxon>Pseudomonadati</taxon>
        <taxon>Pseudomonadota</taxon>
        <taxon>Alphaproteobacteria</taxon>
        <taxon>Sphingomonadales</taxon>
        <taxon>Sphingomonadaceae</taxon>
        <taxon>Sphingopyxis</taxon>
    </lineage>
</organism>
<keyword evidence="2" id="KW-1185">Reference proteome</keyword>
<reference evidence="2" key="1">
    <citation type="journal article" date="2019" name="Int. J. Syst. Evol. Microbiol.">
        <title>The Global Catalogue of Microorganisms (GCM) 10K type strain sequencing project: providing services to taxonomists for standard genome sequencing and annotation.</title>
        <authorList>
            <consortium name="The Broad Institute Genomics Platform"/>
            <consortium name="The Broad Institute Genome Sequencing Center for Infectious Disease"/>
            <person name="Wu L."/>
            <person name="Ma J."/>
        </authorList>
    </citation>
    <scope>NUCLEOTIDE SEQUENCE [LARGE SCALE GENOMIC DNA]</scope>
    <source>
        <strain evidence="2">JCM 15910</strain>
    </source>
</reference>
<protein>
    <submittedName>
        <fullName evidence="1">Uncharacterized protein</fullName>
    </submittedName>
</protein>
<evidence type="ECO:0000313" key="2">
    <source>
        <dbReference type="Proteomes" id="UP001500738"/>
    </source>
</evidence>
<dbReference type="EMBL" id="BAAAFE010000007">
    <property type="protein sequence ID" value="GAA0863835.1"/>
    <property type="molecule type" value="Genomic_DNA"/>
</dbReference>